<accession>A0A0V1DSI5</accession>
<name>A0A0V1DSI5_9BILA</name>
<organism evidence="1 2">
    <name type="scientific">Trichinella zimbabwensis</name>
    <dbReference type="NCBI Taxonomy" id="268475"/>
    <lineage>
        <taxon>Eukaryota</taxon>
        <taxon>Metazoa</taxon>
        <taxon>Ecdysozoa</taxon>
        <taxon>Nematoda</taxon>
        <taxon>Enoplea</taxon>
        <taxon>Dorylaimia</taxon>
        <taxon>Trichinellida</taxon>
        <taxon>Trichinellidae</taxon>
        <taxon>Trichinella</taxon>
    </lineage>
</organism>
<proteinExistence type="predicted"/>
<protein>
    <submittedName>
        <fullName evidence="1">Uncharacterized protein</fullName>
    </submittedName>
</protein>
<reference evidence="1 2" key="1">
    <citation type="submission" date="2015-01" db="EMBL/GenBank/DDBJ databases">
        <title>Evolution of Trichinella species and genotypes.</title>
        <authorList>
            <person name="Korhonen P.K."/>
            <person name="Edoardo P."/>
            <person name="Giuseppe L.R."/>
            <person name="Gasser R.B."/>
        </authorList>
    </citation>
    <scope>NUCLEOTIDE SEQUENCE [LARGE SCALE GENOMIC DNA]</scope>
    <source>
        <strain evidence="1">ISS1029</strain>
    </source>
</reference>
<keyword evidence="2" id="KW-1185">Reference proteome</keyword>
<gene>
    <name evidence="1" type="ORF">T11_5605</name>
</gene>
<evidence type="ECO:0000313" key="2">
    <source>
        <dbReference type="Proteomes" id="UP000055024"/>
    </source>
</evidence>
<sequence length="42" mass="4850">MNILQSIFHFPYFKLTTSVALPRKETLLETTGLEEQKPARTV</sequence>
<dbReference type="Proteomes" id="UP000055024">
    <property type="component" value="Unassembled WGS sequence"/>
</dbReference>
<comment type="caution">
    <text evidence="1">The sequence shown here is derived from an EMBL/GenBank/DDBJ whole genome shotgun (WGS) entry which is preliminary data.</text>
</comment>
<dbReference type="EMBL" id="JYDP01007826">
    <property type="protein sequence ID" value="KRY64420.1"/>
    <property type="molecule type" value="Genomic_DNA"/>
</dbReference>
<dbReference type="AlphaFoldDB" id="A0A0V1DSI5"/>
<evidence type="ECO:0000313" key="1">
    <source>
        <dbReference type="EMBL" id="KRY64420.1"/>
    </source>
</evidence>